<organism evidence="2 3">
    <name type="scientific">Paralvinella palmiformis</name>
    <dbReference type="NCBI Taxonomy" id="53620"/>
    <lineage>
        <taxon>Eukaryota</taxon>
        <taxon>Metazoa</taxon>
        <taxon>Spiralia</taxon>
        <taxon>Lophotrochozoa</taxon>
        <taxon>Annelida</taxon>
        <taxon>Polychaeta</taxon>
        <taxon>Sedentaria</taxon>
        <taxon>Canalipalpata</taxon>
        <taxon>Terebellida</taxon>
        <taxon>Terebelliformia</taxon>
        <taxon>Alvinellidae</taxon>
        <taxon>Paralvinella</taxon>
    </lineage>
</organism>
<accession>A0AAD9KGH8</accession>
<reference evidence="2" key="1">
    <citation type="journal article" date="2023" name="Mol. Biol. Evol.">
        <title>Third-Generation Sequencing Reveals the Adaptive Role of the Epigenome in Three Deep-Sea Polychaetes.</title>
        <authorList>
            <person name="Perez M."/>
            <person name="Aroh O."/>
            <person name="Sun Y."/>
            <person name="Lan Y."/>
            <person name="Juniper S.K."/>
            <person name="Young C.R."/>
            <person name="Angers B."/>
            <person name="Qian P.Y."/>
        </authorList>
    </citation>
    <scope>NUCLEOTIDE SEQUENCE</scope>
    <source>
        <strain evidence="2">P08H-3</strain>
    </source>
</reference>
<evidence type="ECO:0000259" key="1">
    <source>
        <dbReference type="PROSITE" id="PS50878"/>
    </source>
</evidence>
<dbReference type="PROSITE" id="PS50878">
    <property type="entry name" value="RT_POL"/>
    <property type="match status" value="1"/>
</dbReference>
<proteinExistence type="predicted"/>
<dbReference type="EMBL" id="JAODUP010000003">
    <property type="protein sequence ID" value="KAK2170340.1"/>
    <property type="molecule type" value="Genomic_DNA"/>
</dbReference>
<dbReference type="PANTHER" id="PTHR19446">
    <property type="entry name" value="REVERSE TRANSCRIPTASES"/>
    <property type="match status" value="1"/>
</dbReference>
<dbReference type="AlphaFoldDB" id="A0AAD9KGH8"/>
<dbReference type="InterPro" id="IPR043502">
    <property type="entry name" value="DNA/RNA_pol_sf"/>
</dbReference>
<gene>
    <name evidence="2" type="ORF">LSH36_3g15020</name>
</gene>
<name>A0AAD9KGH8_9ANNE</name>
<keyword evidence="3" id="KW-1185">Reference proteome</keyword>
<sequence>MVPNNKALQVLTDSKYRNKASTPPTGQNKDRLQASVDCEAVCTGSSTVLPVLQIGPCCEKLQCDLRKLHSKAWDEWCEKLSPVNSSRLWSEIRKLKGSTKLVTIRNPKEEADYLATYFATRAASHTLPLRIQQELKDRHEEHLLAVQEAIQKESSTDRSFSIYELKNALTAVRITTPGLSTSTRKKAKVIPIPKPGGSSYRPISLLHNISKIMEKMIANRLTWLFPAHQSLFGFIRAKSTTDAIAQLIDDITSGRKSTGKNKTTAVTFLDLDKAFERAQPPAILESLITLGFKGKILAWLKDNLSNRTIVVALYGFNSKSTPQTQAFNKELFSVTLYLTPLSLLYSN</sequence>
<feature type="domain" description="Reverse transcriptase" evidence="1">
    <location>
        <begin position="173"/>
        <end position="347"/>
    </location>
</feature>
<evidence type="ECO:0000313" key="2">
    <source>
        <dbReference type="EMBL" id="KAK2170340.1"/>
    </source>
</evidence>
<dbReference type="SUPFAM" id="SSF56672">
    <property type="entry name" value="DNA/RNA polymerases"/>
    <property type="match status" value="1"/>
</dbReference>
<dbReference type="Proteomes" id="UP001208570">
    <property type="component" value="Unassembled WGS sequence"/>
</dbReference>
<dbReference type="InterPro" id="IPR000477">
    <property type="entry name" value="RT_dom"/>
</dbReference>
<evidence type="ECO:0000313" key="3">
    <source>
        <dbReference type="Proteomes" id="UP001208570"/>
    </source>
</evidence>
<dbReference type="Pfam" id="PF00078">
    <property type="entry name" value="RVT_1"/>
    <property type="match status" value="1"/>
</dbReference>
<comment type="caution">
    <text evidence="2">The sequence shown here is derived from an EMBL/GenBank/DDBJ whole genome shotgun (WGS) entry which is preliminary data.</text>
</comment>
<protein>
    <recommendedName>
        <fullName evidence="1">Reverse transcriptase domain-containing protein</fullName>
    </recommendedName>
</protein>